<feature type="compositionally biased region" description="Basic and acidic residues" evidence="1">
    <location>
        <begin position="1"/>
        <end position="11"/>
    </location>
</feature>
<accession>A0AAD4Z7W3</accession>
<dbReference type="PANTHER" id="PTHR33018:SF31">
    <property type="entry name" value="TRANSPOSASE, PTTA_EN_SPM, PLANT"/>
    <property type="match status" value="1"/>
</dbReference>
<keyword evidence="3" id="KW-1185">Reference proteome</keyword>
<dbReference type="EMBL" id="JAJFAZ020000004">
    <property type="protein sequence ID" value="KAI5335198.1"/>
    <property type="molecule type" value="Genomic_DNA"/>
</dbReference>
<dbReference type="PANTHER" id="PTHR33018">
    <property type="entry name" value="OS10G0338966 PROTEIN-RELATED"/>
    <property type="match status" value="1"/>
</dbReference>
<comment type="caution">
    <text evidence="2">The sequence shown here is derived from an EMBL/GenBank/DDBJ whole genome shotgun (WGS) entry which is preliminary data.</text>
</comment>
<protein>
    <submittedName>
        <fullName evidence="2">Uncharacterized protein</fullName>
    </submittedName>
</protein>
<dbReference type="Proteomes" id="UP001054821">
    <property type="component" value="Chromosome 4"/>
</dbReference>
<gene>
    <name evidence="2" type="ORF">L3X38_025331</name>
</gene>
<reference evidence="2 3" key="1">
    <citation type="journal article" date="2022" name="G3 (Bethesda)">
        <title>Whole-genome sequence and methylome profiling of the almond [Prunus dulcis (Mill.) D.A. Webb] cultivar 'Nonpareil'.</title>
        <authorList>
            <person name="D'Amico-Willman K.M."/>
            <person name="Ouma W.Z."/>
            <person name="Meulia T."/>
            <person name="Sideli G.M."/>
            <person name="Gradziel T.M."/>
            <person name="Fresnedo-Ramirez J."/>
        </authorList>
    </citation>
    <scope>NUCLEOTIDE SEQUENCE [LARGE SCALE GENOMIC DNA]</scope>
    <source>
        <strain evidence="2">Clone GOH B32 T37-40</strain>
    </source>
</reference>
<evidence type="ECO:0000313" key="2">
    <source>
        <dbReference type="EMBL" id="KAI5335198.1"/>
    </source>
</evidence>
<organism evidence="2 3">
    <name type="scientific">Prunus dulcis</name>
    <name type="common">Almond</name>
    <name type="synonym">Amygdalus dulcis</name>
    <dbReference type="NCBI Taxonomy" id="3755"/>
    <lineage>
        <taxon>Eukaryota</taxon>
        <taxon>Viridiplantae</taxon>
        <taxon>Streptophyta</taxon>
        <taxon>Embryophyta</taxon>
        <taxon>Tracheophyta</taxon>
        <taxon>Spermatophyta</taxon>
        <taxon>Magnoliopsida</taxon>
        <taxon>eudicotyledons</taxon>
        <taxon>Gunneridae</taxon>
        <taxon>Pentapetalae</taxon>
        <taxon>rosids</taxon>
        <taxon>fabids</taxon>
        <taxon>Rosales</taxon>
        <taxon>Rosaceae</taxon>
        <taxon>Amygdaloideae</taxon>
        <taxon>Amygdaleae</taxon>
        <taxon>Prunus</taxon>
    </lineage>
</organism>
<proteinExistence type="predicted"/>
<name>A0AAD4Z7W3_PRUDU</name>
<sequence>MVSKSRSKEAQASKGQGKDIAGSKAQMGEAKSVPSNPAKKMRFTSSYEKDPSSATFDKVTKSARAFGSDPKVEFGLGPVILTLALGTPEHGGRVRVVGAAVSPTQFFNLPRQHRVKFANKLKESVMEALREETKKIEAMAKESVLEAVRAEREIFLKQFSQLIPNFDPNLLASCSNVISLVLEEDNPTNDADAAENRQDETDLPKLDMLAPLLALCQYVEIKLKPANETIRIHMPEEVFGTDHDTWLFCEDIL</sequence>
<feature type="region of interest" description="Disordered" evidence="1">
    <location>
        <begin position="1"/>
        <end position="54"/>
    </location>
</feature>
<evidence type="ECO:0000313" key="3">
    <source>
        <dbReference type="Proteomes" id="UP001054821"/>
    </source>
</evidence>
<evidence type="ECO:0000256" key="1">
    <source>
        <dbReference type="SAM" id="MobiDB-lite"/>
    </source>
</evidence>
<dbReference type="AlphaFoldDB" id="A0AAD4Z7W3"/>